<dbReference type="InterPro" id="IPR023194">
    <property type="entry name" value="eIF3-like_dom_sf"/>
</dbReference>
<dbReference type="Proteomes" id="UP001152888">
    <property type="component" value="Unassembled WGS sequence"/>
</dbReference>
<dbReference type="GO" id="GO:0016282">
    <property type="term" value="C:eukaryotic 43S preinitiation complex"/>
    <property type="evidence" value="ECO:0007669"/>
    <property type="project" value="UniProtKB-UniRule"/>
</dbReference>
<feature type="region of interest" description="Disordered" evidence="5">
    <location>
        <begin position="1"/>
        <end position="107"/>
    </location>
</feature>
<keyword evidence="1 4" id="KW-0963">Cytoplasm</keyword>
<keyword evidence="2 4" id="KW-0396">Initiation factor</keyword>
<dbReference type="HAMAP" id="MF_03009">
    <property type="entry name" value="eIF3j"/>
    <property type="match status" value="1"/>
</dbReference>
<dbReference type="AlphaFoldDB" id="A0A9P0M2Q4"/>
<comment type="caution">
    <text evidence="6">The sequence shown here is derived from an EMBL/GenBank/DDBJ whole genome shotgun (WGS) entry which is preliminary data.</text>
</comment>
<dbReference type="EMBL" id="CAKOFQ010007756">
    <property type="protein sequence ID" value="CAH2007569.1"/>
    <property type="molecule type" value="Genomic_DNA"/>
</dbReference>
<comment type="subunit">
    <text evidence="4">Component of the eukaryotic translation initiation factor 3 (eIF-3) complex.</text>
</comment>
<reference evidence="6" key="1">
    <citation type="submission" date="2022-03" db="EMBL/GenBank/DDBJ databases">
        <authorList>
            <person name="Sayadi A."/>
        </authorList>
    </citation>
    <scope>NUCLEOTIDE SEQUENCE</scope>
</reference>
<gene>
    <name evidence="6" type="ORF">ACAOBT_LOCUS29729</name>
</gene>
<dbReference type="OrthoDB" id="20381at2759"/>
<dbReference type="GO" id="GO:0001732">
    <property type="term" value="P:formation of cytoplasmic translation initiation complex"/>
    <property type="evidence" value="ECO:0007669"/>
    <property type="project" value="UniProtKB-UniRule"/>
</dbReference>
<dbReference type="GO" id="GO:0003743">
    <property type="term" value="F:translation initiation factor activity"/>
    <property type="evidence" value="ECO:0007669"/>
    <property type="project" value="UniProtKB-UniRule"/>
</dbReference>
<evidence type="ECO:0000313" key="6">
    <source>
        <dbReference type="EMBL" id="CAH2007569.1"/>
    </source>
</evidence>
<dbReference type="Pfam" id="PF08597">
    <property type="entry name" value="eIF3_subunit"/>
    <property type="match status" value="1"/>
</dbReference>
<feature type="compositionally biased region" description="Basic and acidic residues" evidence="5">
    <location>
        <begin position="47"/>
        <end position="90"/>
    </location>
</feature>
<evidence type="ECO:0000256" key="4">
    <source>
        <dbReference type="HAMAP-Rule" id="MF_03009"/>
    </source>
</evidence>
<dbReference type="InterPro" id="IPR013906">
    <property type="entry name" value="eIF3j"/>
</dbReference>
<feature type="compositionally biased region" description="Acidic residues" evidence="5">
    <location>
        <begin position="28"/>
        <end position="46"/>
    </location>
</feature>
<feature type="compositionally biased region" description="Basic and acidic residues" evidence="5">
    <location>
        <begin position="97"/>
        <end position="106"/>
    </location>
</feature>
<evidence type="ECO:0000256" key="5">
    <source>
        <dbReference type="SAM" id="MobiDB-lite"/>
    </source>
</evidence>
<evidence type="ECO:0000313" key="7">
    <source>
        <dbReference type="Proteomes" id="UP001152888"/>
    </source>
</evidence>
<evidence type="ECO:0000256" key="3">
    <source>
        <dbReference type="ARBA" id="ARBA00022917"/>
    </source>
</evidence>
<dbReference type="Gene3D" id="1.10.246.60">
    <property type="entry name" value="Eukaryotic translation initiation factor 3 like domains"/>
    <property type="match status" value="1"/>
</dbReference>
<organism evidence="6 7">
    <name type="scientific">Acanthoscelides obtectus</name>
    <name type="common">Bean weevil</name>
    <name type="synonym">Bruchus obtectus</name>
    <dbReference type="NCBI Taxonomy" id="200917"/>
    <lineage>
        <taxon>Eukaryota</taxon>
        <taxon>Metazoa</taxon>
        <taxon>Ecdysozoa</taxon>
        <taxon>Arthropoda</taxon>
        <taxon>Hexapoda</taxon>
        <taxon>Insecta</taxon>
        <taxon>Pterygota</taxon>
        <taxon>Neoptera</taxon>
        <taxon>Endopterygota</taxon>
        <taxon>Coleoptera</taxon>
        <taxon>Polyphaga</taxon>
        <taxon>Cucujiformia</taxon>
        <taxon>Chrysomeloidea</taxon>
        <taxon>Chrysomelidae</taxon>
        <taxon>Bruchinae</taxon>
        <taxon>Bruchini</taxon>
        <taxon>Acanthoscelides</taxon>
    </lineage>
</organism>
<sequence length="237" mass="27451">MESWDDDTFVPSDVPAPTVAVVPNKWEGEDEDDEVKESWEDEDEEKEEKKKEENSKTETETKRPKKKSLAERIAEKERLKQEELERRLKDQEEDISPEERLRRQQESDLSLALETTFAAKNENCTIGDLTMPETKEEFETFAESLTKKLSPLTKSPEYVGFVEDVTRNLCASMSSFDIKKIKNAVDNLYLEKQKIEKGDKAKKSKAKSKARIRVEGDSQLSQLSAYVNDFDDYDDFM</sequence>
<comment type="subcellular location">
    <subcellularLocation>
        <location evidence="4">Cytoplasm</location>
    </subcellularLocation>
</comment>
<keyword evidence="7" id="KW-1185">Reference proteome</keyword>
<proteinExistence type="inferred from homology"/>
<comment type="similarity">
    <text evidence="4">Belongs to the eIF-3 subunit J family.</text>
</comment>
<accession>A0A9P0M2Q4</accession>
<dbReference type="GO" id="GO:0005852">
    <property type="term" value="C:eukaryotic translation initiation factor 3 complex"/>
    <property type="evidence" value="ECO:0007669"/>
    <property type="project" value="UniProtKB-UniRule"/>
</dbReference>
<evidence type="ECO:0000256" key="2">
    <source>
        <dbReference type="ARBA" id="ARBA00022540"/>
    </source>
</evidence>
<keyword evidence="3 4" id="KW-0648">Protein biosynthesis</keyword>
<dbReference type="PANTHER" id="PTHR21681:SF0">
    <property type="entry name" value="EUKARYOTIC TRANSLATION INITIATION FACTOR 3 SUBUNIT J"/>
    <property type="match status" value="1"/>
</dbReference>
<comment type="function">
    <text evidence="4">Component of the eukaryotic translation initiation factor 3 (eIF-3) complex, which is involved in protein synthesis of a specialized repertoire of mRNAs and, together with other initiation factors, stimulates binding of mRNA and methionyl-tRNAi to the 40S ribosome. The eIF-3 complex specifically targets and initiates translation of a subset of mRNAs involved in cell proliferation.</text>
</comment>
<dbReference type="PANTHER" id="PTHR21681">
    <property type="entry name" value="EUKARYOTIC TRANSLATION INITIATION FACTOR 3 SUBUNIT J"/>
    <property type="match status" value="1"/>
</dbReference>
<protein>
    <recommendedName>
        <fullName evidence="4">Eukaryotic translation initiation factor 3 subunit J</fullName>
        <shortName evidence="4">eIF3j</shortName>
    </recommendedName>
</protein>
<dbReference type="GO" id="GO:0033290">
    <property type="term" value="C:eukaryotic 48S preinitiation complex"/>
    <property type="evidence" value="ECO:0007669"/>
    <property type="project" value="UniProtKB-UniRule"/>
</dbReference>
<name>A0A9P0M2Q4_ACAOB</name>
<evidence type="ECO:0000256" key="1">
    <source>
        <dbReference type="ARBA" id="ARBA00022490"/>
    </source>
</evidence>